<evidence type="ECO:0000256" key="2">
    <source>
        <dbReference type="SAM" id="Phobius"/>
    </source>
</evidence>
<dbReference type="EMBL" id="JAPDMQ010000280">
    <property type="protein sequence ID" value="KAK0528249.1"/>
    <property type="molecule type" value="Genomic_DNA"/>
</dbReference>
<sequence length="443" mass="44940">MDFSALSQSQPRPRMLLVPRADPQCCPAGFSPEPCRGCNPKTQICQQLVPTNCQCPYNTCVNISGASSGSGAGSSVLGGALGGILGALAVAIALFLFWRQKRHRSKLLQARVKADAKVRAAAAEKFRPARDGAVSAPGLHPSHRPISQSSSKRSARLSGGALGPSASAGGAGAAAGTGTAPNSSHGHGSSANSGTGRPSTSDPFADPDGDEDTEWTELRADGLTTFKKPTDEDAEEDEMLDGLGALVNRRHSTGAATHLSRITEGEEDEDERRSLAPTVRSSVFRMSHHAPPMPADAVTLAQQAAGILAPVHATSLRPHSALSSRTGSSSGGGARGSFSNDVLGTGTDTGVTTADSTQSAAVSTATSLALPMSSLSGGGGGGSGTLLTPRSGSHPNPNRLSTLTTATGISMASSIGDYVITTSQTVTPETAKRVQVSSPAKSP</sequence>
<gene>
    <name evidence="3" type="ORF">OC842_004613</name>
</gene>
<protein>
    <recommendedName>
        <fullName evidence="5">Membrane anchor Opy2 N-terminal domain-containing protein</fullName>
    </recommendedName>
</protein>
<feature type="region of interest" description="Disordered" evidence="1">
    <location>
        <begin position="372"/>
        <end position="398"/>
    </location>
</feature>
<keyword evidence="2" id="KW-0472">Membrane</keyword>
<evidence type="ECO:0000313" key="4">
    <source>
        <dbReference type="Proteomes" id="UP001176521"/>
    </source>
</evidence>
<accession>A0AAN6G9A8</accession>
<dbReference type="Proteomes" id="UP001176521">
    <property type="component" value="Unassembled WGS sequence"/>
</dbReference>
<feature type="region of interest" description="Disordered" evidence="1">
    <location>
        <begin position="123"/>
        <end position="213"/>
    </location>
</feature>
<reference evidence="3" key="1">
    <citation type="journal article" date="2023" name="PhytoFront">
        <title>Draft Genome Resources of Seven Strains of Tilletia horrida, Causal Agent of Kernel Smut of Rice.</title>
        <authorList>
            <person name="Khanal S."/>
            <person name="Antony Babu S."/>
            <person name="Zhou X.G."/>
        </authorList>
    </citation>
    <scope>NUCLEOTIDE SEQUENCE</scope>
    <source>
        <strain evidence="3">TX3</strain>
    </source>
</reference>
<keyword evidence="4" id="KW-1185">Reference proteome</keyword>
<organism evidence="3 4">
    <name type="scientific">Tilletia horrida</name>
    <dbReference type="NCBI Taxonomy" id="155126"/>
    <lineage>
        <taxon>Eukaryota</taxon>
        <taxon>Fungi</taxon>
        <taxon>Dikarya</taxon>
        <taxon>Basidiomycota</taxon>
        <taxon>Ustilaginomycotina</taxon>
        <taxon>Exobasidiomycetes</taxon>
        <taxon>Tilletiales</taxon>
        <taxon>Tilletiaceae</taxon>
        <taxon>Tilletia</taxon>
    </lineage>
</organism>
<proteinExistence type="predicted"/>
<feature type="region of interest" description="Disordered" evidence="1">
    <location>
        <begin position="254"/>
        <end position="274"/>
    </location>
</feature>
<dbReference type="AlphaFoldDB" id="A0AAN6G9A8"/>
<evidence type="ECO:0008006" key="5">
    <source>
        <dbReference type="Google" id="ProtNLM"/>
    </source>
</evidence>
<name>A0AAN6G9A8_9BASI</name>
<keyword evidence="2" id="KW-0812">Transmembrane</keyword>
<evidence type="ECO:0000313" key="3">
    <source>
        <dbReference type="EMBL" id="KAK0528249.1"/>
    </source>
</evidence>
<feature type="compositionally biased region" description="Low complexity" evidence="1">
    <location>
        <begin position="176"/>
        <end position="196"/>
    </location>
</feature>
<feature type="compositionally biased region" description="Low complexity" evidence="1">
    <location>
        <begin position="144"/>
        <end position="168"/>
    </location>
</feature>
<feature type="region of interest" description="Disordered" evidence="1">
    <location>
        <begin position="318"/>
        <end position="344"/>
    </location>
</feature>
<keyword evidence="2" id="KW-1133">Transmembrane helix</keyword>
<comment type="caution">
    <text evidence="3">The sequence shown here is derived from an EMBL/GenBank/DDBJ whole genome shotgun (WGS) entry which is preliminary data.</text>
</comment>
<evidence type="ECO:0000256" key="1">
    <source>
        <dbReference type="SAM" id="MobiDB-lite"/>
    </source>
</evidence>
<feature type="transmembrane region" description="Helical" evidence="2">
    <location>
        <begin position="76"/>
        <end position="98"/>
    </location>
</feature>